<dbReference type="AlphaFoldDB" id="A0A1H6KNY0"/>
<dbReference type="STRING" id="173990.SAMN05660691_01309"/>
<protein>
    <submittedName>
        <fullName evidence="2">Uncharacterized protein</fullName>
    </submittedName>
</protein>
<name>A0A1H6KNY0_9GAMM</name>
<sequence>MHNKSCQSDSLFRGFFVLVATLAQNAPSQTAAALGVSFRNQGVVMIIDFTSWEASDYAAWWGAIIASFALIWNVVVFLRSGARIKIVVTPNMELQPPIPGSEGQKYIFVKAVNTGSSATTITHFYGFTASSHFERFRKRINQFIINGDGSYNKLPAKLEPGEEWIGLAIQDDELLKEKLVYYGIYHNQKDKPVCKKVKFGS</sequence>
<accession>A0A1H6KNY0</accession>
<reference evidence="3" key="1">
    <citation type="submission" date="2016-10" db="EMBL/GenBank/DDBJ databases">
        <authorList>
            <person name="Varghese N."/>
            <person name="Submissions S."/>
        </authorList>
    </citation>
    <scope>NUCLEOTIDE SEQUENCE [LARGE SCALE GENOMIC DNA]</scope>
    <source>
        <strain evidence="3">DSM 17616</strain>
    </source>
</reference>
<proteinExistence type="predicted"/>
<keyword evidence="1" id="KW-1133">Transmembrane helix</keyword>
<evidence type="ECO:0000256" key="1">
    <source>
        <dbReference type="SAM" id="Phobius"/>
    </source>
</evidence>
<gene>
    <name evidence="2" type="ORF">SAMN05660691_01309</name>
</gene>
<evidence type="ECO:0000313" key="3">
    <source>
        <dbReference type="Proteomes" id="UP000199371"/>
    </source>
</evidence>
<dbReference type="Proteomes" id="UP000199371">
    <property type="component" value="Unassembled WGS sequence"/>
</dbReference>
<organism evidence="2 3">
    <name type="scientific">Rheinheimera pacifica</name>
    <dbReference type="NCBI Taxonomy" id="173990"/>
    <lineage>
        <taxon>Bacteria</taxon>
        <taxon>Pseudomonadati</taxon>
        <taxon>Pseudomonadota</taxon>
        <taxon>Gammaproteobacteria</taxon>
        <taxon>Chromatiales</taxon>
        <taxon>Chromatiaceae</taxon>
        <taxon>Rheinheimera</taxon>
    </lineage>
</organism>
<feature type="transmembrane region" description="Helical" evidence="1">
    <location>
        <begin position="57"/>
        <end position="78"/>
    </location>
</feature>
<keyword evidence="1" id="KW-0472">Membrane</keyword>
<keyword evidence="1" id="KW-0812">Transmembrane</keyword>
<keyword evidence="3" id="KW-1185">Reference proteome</keyword>
<dbReference type="EMBL" id="FNXF01000004">
    <property type="protein sequence ID" value="SEH77452.1"/>
    <property type="molecule type" value="Genomic_DNA"/>
</dbReference>
<evidence type="ECO:0000313" key="2">
    <source>
        <dbReference type="EMBL" id="SEH77452.1"/>
    </source>
</evidence>